<feature type="domain" description="Nephrocystin 3 helical" evidence="8">
    <location>
        <begin position="480"/>
        <end position="624"/>
    </location>
</feature>
<dbReference type="SUPFAM" id="SSF48452">
    <property type="entry name" value="TPR-like"/>
    <property type="match status" value="1"/>
</dbReference>
<name>A0ABM0K910_APLCA</name>
<evidence type="ECO:0000256" key="1">
    <source>
        <dbReference type="ARBA" id="ARBA00022687"/>
    </source>
</evidence>
<dbReference type="InterPro" id="IPR025139">
    <property type="entry name" value="DUF4062"/>
</dbReference>
<dbReference type="Pfam" id="PF24884">
    <property type="entry name" value="NPHP3_hel"/>
    <property type="match status" value="1"/>
</dbReference>
<accession>A0ABM0K910</accession>
<dbReference type="Gene3D" id="1.25.40.10">
    <property type="entry name" value="Tetratricopeptide repeat domain"/>
    <property type="match status" value="2"/>
</dbReference>
<evidence type="ECO:0000313" key="9">
    <source>
        <dbReference type="Proteomes" id="UP000694888"/>
    </source>
</evidence>
<keyword evidence="1" id="KW-0879">Wnt signaling pathway</keyword>
<dbReference type="Gene3D" id="3.40.50.300">
    <property type="entry name" value="P-loop containing nucleotide triphosphate hydrolases"/>
    <property type="match status" value="1"/>
</dbReference>
<dbReference type="PANTHER" id="PTHR19860">
    <property type="entry name" value="DDB1- AND CUL4-ASSOCIATED FACTOR 12-RELATED"/>
    <property type="match status" value="1"/>
</dbReference>
<feature type="compositionally biased region" description="Basic and acidic residues" evidence="5">
    <location>
        <begin position="1355"/>
        <end position="1369"/>
    </location>
</feature>
<evidence type="ECO:0000256" key="4">
    <source>
        <dbReference type="PROSITE-ProRule" id="PRU00339"/>
    </source>
</evidence>
<dbReference type="InterPro" id="IPR051191">
    <property type="entry name" value="DCAF12"/>
</dbReference>
<feature type="domain" description="DUF4062" evidence="7">
    <location>
        <begin position="44"/>
        <end position="126"/>
    </location>
</feature>
<reference evidence="10" key="1">
    <citation type="submission" date="2025-08" db="UniProtKB">
        <authorList>
            <consortium name="RefSeq"/>
        </authorList>
    </citation>
    <scope>IDENTIFICATION</scope>
</reference>
<dbReference type="Proteomes" id="UP000694888">
    <property type="component" value="Unplaced"/>
</dbReference>
<dbReference type="PROSITE" id="PS50005">
    <property type="entry name" value="TPR"/>
    <property type="match status" value="1"/>
</dbReference>
<evidence type="ECO:0000256" key="3">
    <source>
        <dbReference type="ARBA" id="ARBA00040387"/>
    </source>
</evidence>
<gene>
    <name evidence="10" type="primary">LOC101857846</name>
</gene>
<evidence type="ECO:0000313" key="10">
    <source>
        <dbReference type="RefSeq" id="XP_005111748.1"/>
    </source>
</evidence>
<dbReference type="Pfam" id="PF13191">
    <property type="entry name" value="AAA_16"/>
    <property type="match status" value="1"/>
</dbReference>
<protein>
    <recommendedName>
        <fullName evidence="3">Nephrocystin-3</fullName>
    </recommendedName>
</protein>
<dbReference type="Pfam" id="PF13271">
    <property type="entry name" value="DUF4062"/>
    <property type="match status" value="1"/>
</dbReference>
<keyword evidence="4" id="KW-0802">TPR repeat</keyword>
<keyword evidence="9" id="KW-1185">Reference proteome</keyword>
<dbReference type="SMART" id="SM00028">
    <property type="entry name" value="TPR"/>
    <property type="match status" value="4"/>
</dbReference>
<organism evidence="9 10">
    <name type="scientific">Aplysia californica</name>
    <name type="common">California sea hare</name>
    <dbReference type="NCBI Taxonomy" id="6500"/>
    <lineage>
        <taxon>Eukaryota</taxon>
        <taxon>Metazoa</taxon>
        <taxon>Spiralia</taxon>
        <taxon>Lophotrochozoa</taxon>
        <taxon>Mollusca</taxon>
        <taxon>Gastropoda</taxon>
        <taxon>Heterobranchia</taxon>
        <taxon>Euthyneura</taxon>
        <taxon>Tectipleura</taxon>
        <taxon>Aplysiida</taxon>
        <taxon>Aplysioidea</taxon>
        <taxon>Aplysiidae</taxon>
        <taxon>Aplysia</taxon>
    </lineage>
</organism>
<dbReference type="InterPro" id="IPR027417">
    <property type="entry name" value="P-loop_NTPase"/>
</dbReference>
<feature type="region of interest" description="Disordered" evidence="5">
    <location>
        <begin position="1"/>
        <end position="35"/>
    </location>
</feature>
<keyword evidence="2" id="KW-0677">Repeat</keyword>
<dbReference type="Pfam" id="PF13424">
    <property type="entry name" value="TPR_12"/>
    <property type="match status" value="2"/>
</dbReference>
<dbReference type="InterPro" id="IPR056883">
    <property type="entry name" value="NPHP3_hel"/>
</dbReference>
<dbReference type="PANTHER" id="PTHR19860:SF40">
    <property type="entry name" value="WD40 REPEAT-CONTAINING PROTEIN"/>
    <property type="match status" value="1"/>
</dbReference>
<feature type="compositionally biased region" description="Basic and acidic residues" evidence="5">
    <location>
        <begin position="1289"/>
        <end position="1306"/>
    </location>
</feature>
<evidence type="ECO:0000259" key="8">
    <source>
        <dbReference type="Pfam" id="PF24884"/>
    </source>
</evidence>
<evidence type="ECO:0000259" key="7">
    <source>
        <dbReference type="Pfam" id="PF13271"/>
    </source>
</evidence>
<dbReference type="RefSeq" id="XP_005111748.1">
    <property type="nucleotide sequence ID" value="XM_005111691.3"/>
</dbReference>
<dbReference type="InterPro" id="IPR011990">
    <property type="entry name" value="TPR-like_helical_dom_sf"/>
</dbReference>
<evidence type="ECO:0000259" key="6">
    <source>
        <dbReference type="Pfam" id="PF13191"/>
    </source>
</evidence>
<feature type="compositionally biased region" description="Acidic residues" evidence="5">
    <location>
        <begin position="1345"/>
        <end position="1354"/>
    </location>
</feature>
<feature type="compositionally biased region" description="Polar residues" evidence="5">
    <location>
        <begin position="1308"/>
        <end position="1318"/>
    </location>
</feature>
<feature type="compositionally biased region" description="Polar residues" evidence="5">
    <location>
        <begin position="1"/>
        <end position="21"/>
    </location>
</feature>
<feature type="region of interest" description="Disordered" evidence="5">
    <location>
        <begin position="1281"/>
        <end position="1324"/>
    </location>
</feature>
<feature type="domain" description="Orc1-like AAA ATPase" evidence="6">
    <location>
        <begin position="289"/>
        <end position="422"/>
    </location>
</feature>
<feature type="repeat" description="TPR" evidence="4">
    <location>
        <begin position="886"/>
        <end position="919"/>
    </location>
</feature>
<feature type="region of interest" description="Disordered" evidence="5">
    <location>
        <begin position="1338"/>
        <end position="1381"/>
    </location>
</feature>
<dbReference type="InterPro" id="IPR041664">
    <property type="entry name" value="AAA_16"/>
</dbReference>
<evidence type="ECO:0000256" key="2">
    <source>
        <dbReference type="ARBA" id="ARBA00022737"/>
    </source>
</evidence>
<dbReference type="InterPro" id="IPR019734">
    <property type="entry name" value="TPR_rpt"/>
</dbReference>
<sequence>MSPSNSKGHPFRSSINFLSNNSEDKMNNAGERRRRRLKDPSTLRVFFSSPFGGMEGERVELTRKYFPHFHHACNARGIQFVPVDMRWGITSEAADNAQVINICLREIDRSDVFIGFFGQRYGWHGDSDDLLQRNFDNAVGRYPWLDKVRDKGVTELEFLRGHLNQPGEIPAVICFRDKAYDDAVREDAVKKGDKKMIFKYTSESDHATELMDDLIRRVKETDSQLLGLELNYSHPNEGAKFMYETVWDCCMELLSEAEKETMSPLEKGRQAHLVYVSSLTSLYCGGEKQLENLSEMCATGKPGVLVTGTSGSGKSALLANFMRWLEQKDRSVCVIYYFVGCAPGTTDPSSILKYLVAELQHLNGDHEEQQDKGMSKSLREDENENIDEYNLYTNFKNEMERLSSGGKKLVIVIDGLQNTSKLTKTAKHLYWLPDKFPAGVSVVMSTITADTATFDLLVKERGFTNLAIQPLTPDTQREMCQKTLIKNGKELSPSQLERVVAAEQTQNPLFLKIVLSEISIYGNFRLLDQKIDSLIYSDGVKDLLDKVLQRLEEDYNVKEHPDSLVHQVLAAVAVSHEGLTESELMDMFGVQSQVWSPFYFAVENFLLSHSGLLRFAFSELQQAVEARYLDTPQKKFQTVSTLINYFERVRKNSAIGDGLKNPHTARVAAELPWLYQLIDNKEGLTRCLCDLRVFHALEGRSVYQLIDLWRETNLDQLSICEKLLHAFDRAVSDLYTVQEMHFDCEPPGYVLMPALNSMKEMFSVACFYKPHIQVLQRLLKILEGIEGRIDEDVRQVYLRDNRYFLSCALVNDCNYKAAEPVFNEVMAECRSCLESNEDPRVQQTLAFSCHGLGVLHLKQRNYEEAEPLFHESKRIHETLGNSICVAQTLTNLGNIKLETGHPEEALQLFTVAMETYEKHFFGHLPLNVGTLLTNMGLCYRRMDKPDQAKEMYFRSLEVKSQAVGPEHEVIAMCYMNLGSLEIICHRNFTEAEVYTRKALKILELNKVKLEQTEMWQTQENLVGILAHQEKHAEALPIFLRVFSMLKRENIVAQAHSYTHRLMLTYMLSLEMYKEVADVCACHALVPKFRTQDIFTALDSCDQKLTEEERPARPRELTVAYALEELWPGDNSLTGYMVQNYVLPSGDVELLLRMLETMDEKNPDFVWTTYDAGAIWCEGAGNKDALVKVLKKGLEKYPDAIKLKTKLFDHYRLSKQYDLAYPLIKEILPSELDNQGFVLVSGEVALHNGDFDLCQELWEKASTLEGAGLAERARQALESLKGDLASEELGNERQENSEENPSGHEDDGQMSQAVESGSGKTDEDGATKMKLELLRALSQRTKEVTQEDGDDDDEETKSQPESELSDRAPGDDLPPMMVPVEDDPNLRHLLQGRHFIAHQAVHHTHMQHQRTRHK</sequence>
<evidence type="ECO:0000256" key="5">
    <source>
        <dbReference type="SAM" id="MobiDB-lite"/>
    </source>
</evidence>
<proteinExistence type="predicted"/>
<dbReference type="GeneID" id="101857846"/>
<dbReference type="SUPFAM" id="SSF52540">
    <property type="entry name" value="P-loop containing nucleoside triphosphate hydrolases"/>
    <property type="match status" value="1"/>
</dbReference>